<evidence type="ECO:0000256" key="5">
    <source>
        <dbReference type="ARBA" id="ARBA00022837"/>
    </source>
</evidence>
<dbReference type="Proteomes" id="UP000297245">
    <property type="component" value="Unassembled WGS sequence"/>
</dbReference>
<reference evidence="7 8" key="1">
    <citation type="journal article" date="2019" name="Nat. Ecol. Evol.">
        <title>Megaphylogeny resolves global patterns of mushroom evolution.</title>
        <authorList>
            <person name="Varga T."/>
            <person name="Krizsan K."/>
            <person name="Foldi C."/>
            <person name="Dima B."/>
            <person name="Sanchez-Garcia M."/>
            <person name="Sanchez-Ramirez S."/>
            <person name="Szollosi G.J."/>
            <person name="Szarkandi J.G."/>
            <person name="Papp V."/>
            <person name="Albert L."/>
            <person name="Andreopoulos W."/>
            <person name="Angelini C."/>
            <person name="Antonin V."/>
            <person name="Barry K.W."/>
            <person name="Bougher N.L."/>
            <person name="Buchanan P."/>
            <person name="Buyck B."/>
            <person name="Bense V."/>
            <person name="Catcheside P."/>
            <person name="Chovatia M."/>
            <person name="Cooper J."/>
            <person name="Damon W."/>
            <person name="Desjardin D."/>
            <person name="Finy P."/>
            <person name="Geml J."/>
            <person name="Haridas S."/>
            <person name="Hughes K."/>
            <person name="Justo A."/>
            <person name="Karasinski D."/>
            <person name="Kautmanova I."/>
            <person name="Kiss B."/>
            <person name="Kocsube S."/>
            <person name="Kotiranta H."/>
            <person name="LaButti K.M."/>
            <person name="Lechner B.E."/>
            <person name="Liimatainen K."/>
            <person name="Lipzen A."/>
            <person name="Lukacs Z."/>
            <person name="Mihaltcheva S."/>
            <person name="Morgado L.N."/>
            <person name="Niskanen T."/>
            <person name="Noordeloos M.E."/>
            <person name="Ohm R.A."/>
            <person name="Ortiz-Santana B."/>
            <person name="Ovrebo C."/>
            <person name="Racz N."/>
            <person name="Riley R."/>
            <person name="Savchenko A."/>
            <person name="Shiryaev A."/>
            <person name="Soop K."/>
            <person name="Spirin V."/>
            <person name="Szebenyi C."/>
            <person name="Tomsovsky M."/>
            <person name="Tulloss R.E."/>
            <person name="Uehling J."/>
            <person name="Grigoriev I.V."/>
            <person name="Vagvolgyi C."/>
            <person name="Papp T."/>
            <person name="Martin F.M."/>
            <person name="Miettinen O."/>
            <person name="Hibbett D.S."/>
            <person name="Nagy L.G."/>
        </authorList>
    </citation>
    <scope>NUCLEOTIDE SEQUENCE [LARGE SCALE GENOMIC DNA]</scope>
    <source>
        <strain evidence="7 8">CBS 962.96</strain>
    </source>
</reference>
<dbReference type="GO" id="GO:0005509">
    <property type="term" value="F:calcium ion binding"/>
    <property type="evidence" value="ECO:0007669"/>
    <property type="project" value="InterPro"/>
</dbReference>
<proteinExistence type="predicted"/>
<evidence type="ECO:0000256" key="4">
    <source>
        <dbReference type="ARBA" id="ARBA00022737"/>
    </source>
</evidence>
<keyword evidence="2" id="KW-0963">Cytoplasm</keyword>
<dbReference type="AlphaFoldDB" id="A0A4S8KSS9"/>
<keyword evidence="3" id="KW-0479">Metal-binding</keyword>
<dbReference type="Pfam" id="PF13833">
    <property type="entry name" value="EF-hand_8"/>
    <property type="match status" value="1"/>
</dbReference>
<evidence type="ECO:0000256" key="3">
    <source>
        <dbReference type="ARBA" id="ARBA00022723"/>
    </source>
</evidence>
<comment type="subcellular location">
    <subcellularLocation>
        <location evidence="1">Cytoplasm</location>
    </subcellularLocation>
</comment>
<dbReference type="EMBL" id="ML180144">
    <property type="protein sequence ID" value="THU78721.1"/>
    <property type="molecule type" value="Genomic_DNA"/>
</dbReference>
<sequence length="264" mass="29854">MISRPRLTRTPLRHLLLKLLVHREVGGRVGIVVPSQSSCLDPGGEYGGYDRAPPPDYGQQPLPGAPGSFVAGHSMGPPGADSQIWNWFAAVNTDKSGRITVHDLERILKNGDWTPFDIDMVNMLMSIVDKDRKGTIGFKQFTRLWKYIKDWQNVFRHFDRDRSGFIDGGGLREALSQFGFQLSPQLLDLVQRKYGKPIPTYPPVKGTTTSRRYQAAPAISFDRFVRACVAIKQLSEAFQKLDSDRDGWIQINYDQFMRTVLTLL</sequence>
<dbReference type="PROSITE" id="PS50222">
    <property type="entry name" value="EF_HAND_2"/>
    <property type="match status" value="3"/>
</dbReference>
<protein>
    <submittedName>
        <fullName evidence="7">EF-hand</fullName>
    </submittedName>
</protein>
<evidence type="ECO:0000259" key="6">
    <source>
        <dbReference type="PROSITE" id="PS50222"/>
    </source>
</evidence>
<dbReference type="OrthoDB" id="186625at2759"/>
<dbReference type="CDD" id="cd16180">
    <property type="entry name" value="EFh_PEF_Group_I"/>
    <property type="match status" value="1"/>
</dbReference>
<name>A0A4S8KSS9_DENBC</name>
<dbReference type="Pfam" id="PF13405">
    <property type="entry name" value="EF-hand_6"/>
    <property type="match status" value="1"/>
</dbReference>
<keyword evidence="8" id="KW-1185">Reference proteome</keyword>
<dbReference type="InterPro" id="IPR011992">
    <property type="entry name" value="EF-hand-dom_pair"/>
</dbReference>
<dbReference type="Gene3D" id="1.10.238.10">
    <property type="entry name" value="EF-hand"/>
    <property type="match status" value="1"/>
</dbReference>
<keyword evidence="5" id="KW-0106">Calcium</keyword>
<feature type="domain" description="EF-hand" evidence="6">
    <location>
        <begin position="79"/>
        <end position="114"/>
    </location>
</feature>
<evidence type="ECO:0000313" key="7">
    <source>
        <dbReference type="EMBL" id="THU78721.1"/>
    </source>
</evidence>
<dbReference type="PANTHER" id="PTHR46212:SF3">
    <property type="entry name" value="GH27120P"/>
    <property type="match status" value="1"/>
</dbReference>
<evidence type="ECO:0000313" key="8">
    <source>
        <dbReference type="Proteomes" id="UP000297245"/>
    </source>
</evidence>
<feature type="domain" description="EF-hand" evidence="6">
    <location>
        <begin position="146"/>
        <end position="181"/>
    </location>
</feature>
<dbReference type="SMART" id="SM00054">
    <property type="entry name" value="EFh"/>
    <property type="match status" value="4"/>
</dbReference>
<accession>A0A4S8KSS9</accession>
<feature type="domain" description="EF-hand" evidence="6">
    <location>
        <begin position="229"/>
        <end position="264"/>
    </location>
</feature>
<evidence type="ECO:0000256" key="1">
    <source>
        <dbReference type="ARBA" id="ARBA00004496"/>
    </source>
</evidence>
<evidence type="ECO:0000256" key="2">
    <source>
        <dbReference type="ARBA" id="ARBA00022490"/>
    </source>
</evidence>
<dbReference type="GO" id="GO:0005737">
    <property type="term" value="C:cytoplasm"/>
    <property type="evidence" value="ECO:0007669"/>
    <property type="project" value="UniProtKB-SubCell"/>
</dbReference>
<dbReference type="InterPro" id="IPR051426">
    <property type="entry name" value="Peflin/Sorcin_CaBP"/>
</dbReference>
<keyword evidence="4" id="KW-0677">Repeat</keyword>
<dbReference type="PANTHER" id="PTHR46212">
    <property type="entry name" value="PEFLIN"/>
    <property type="match status" value="1"/>
</dbReference>
<dbReference type="InterPro" id="IPR002048">
    <property type="entry name" value="EF_hand_dom"/>
</dbReference>
<dbReference type="SUPFAM" id="SSF47473">
    <property type="entry name" value="EF-hand"/>
    <property type="match status" value="1"/>
</dbReference>
<organism evidence="7 8">
    <name type="scientific">Dendrothele bispora (strain CBS 962.96)</name>
    <dbReference type="NCBI Taxonomy" id="1314807"/>
    <lineage>
        <taxon>Eukaryota</taxon>
        <taxon>Fungi</taxon>
        <taxon>Dikarya</taxon>
        <taxon>Basidiomycota</taxon>
        <taxon>Agaricomycotina</taxon>
        <taxon>Agaricomycetes</taxon>
        <taxon>Agaricomycetidae</taxon>
        <taxon>Agaricales</taxon>
        <taxon>Agaricales incertae sedis</taxon>
        <taxon>Dendrothele</taxon>
    </lineage>
</organism>
<gene>
    <name evidence="7" type="ORF">K435DRAFT_769240</name>
</gene>